<dbReference type="InterPro" id="IPR058245">
    <property type="entry name" value="NreC/VraR/RcsB-like_REC"/>
</dbReference>
<feature type="modified residue" description="4-aspartylphosphate" evidence="3">
    <location>
        <position position="57"/>
    </location>
</feature>
<dbReference type="InterPro" id="IPR051015">
    <property type="entry name" value="EvgA-like"/>
</dbReference>
<dbReference type="InterPro" id="IPR000792">
    <property type="entry name" value="Tscrpt_reg_LuxR_C"/>
</dbReference>
<dbReference type="GO" id="GO:0003677">
    <property type="term" value="F:DNA binding"/>
    <property type="evidence" value="ECO:0007669"/>
    <property type="project" value="UniProtKB-KW"/>
</dbReference>
<sequence length="212" mass="23739">MSKQKPTVIIADDHPILLKGLGDLLRDMDLDVIAECPNGGKAITAIRTHLPELAILDLEMPELTGLEVAKICQSENIATKIILLTLHKELYLYHQAKELNLSGYILKEFALNDLSIAIHQVLGGKQFFSEKIFDEAGEISSQPSDENLLTPSEKKILRLIASGKASKDIAKKLFISERTVEKHRSNMIAKLKLEKKHNALLLWAQKNRDIID</sequence>
<dbReference type="InterPro" id="IPR011006">
    <property type="entry name" value="CheY-like_superfamily"/>
</dbReference>
<dbReference type="Gene3D" id="3.40.50.2300">
    <property type="match status" value="1"/>
</dbReference>
<dbReference type="Proteomes" id="UP000199642">
    <property type="component" value="Unassembled WGS sequence"/>
</dbReference>
<dbReference type="GO" id="GO:0006355">
    <property type="term" value="P:regulation of DNA-templated transcription"/>
    <property type="evidence" value="ECO:0007669"/>
    <property type="project" value="InterPro"/>
</dbReference>
<dbReference type="CDD" id="cd06170">
    <property type="entry name" value="LuxR_C_like"/>
    <property type="match status" value="1"/>
</dbReference>
<dbReference type="RefSeq" id="WP_092791524.1">
    <property type="nucleotide sequence ID" value="NZ_FOPC01000007.1"/>
</dbReference>
<feature type="domain" description="HTH luxR-type" evidence="4">
    <location>
        <begin position="142"/>
        <end position="208"/>
    </location>
</feature>
<evidence type="ECO:0000256" key="3">
    <source>
        <dbReference type="PROSITE-ProRule" id="PRU00169"/>
    </source>
</evidence>
<keyword evidence="1 3" id="KW-0597">Phosphoprotein</keyword>
<evidence type="ECO:0000256" key="1">
    <source>
        <dbReference type="ARBA" id="ARBA00022553"/>
    </source>
</evidence>
<reference evidence="7" key="1">
    <citation type="submission" date="2016-10" db="EMBL/GenBank/DDBJ databases">
        <authorList>
            <person name="Varghese N."/>
            <person name="Submissions S."/>
        </authorList>
    </citation>
    <scope>NUCLEOTIDE SEQUENCE [LARGE SCALE GENOMIC DNA]</scope>
    <source>
        <strain evidence="7">DSM 19315</strain>
    </source>
</reference>
<dbReference type="PANTHER" id="PTHR45566:SF2">
    <property type="entry name" value="NARL SUBFAMILY"/>
    <property type="match status" value="1"/>
</dbReference>
<evidence type="ECO:0000313" key="6">
    <source>
        <dbReference type="EMBL" id="SFG72373.1"/>
    </source>
</evidence>
<accession>A0A1I2U5T6</accession>
<dbReference type="PROSITE" id="PS00622">
    <property type="entry name" value="HTH_LUXR_1"/>
    <property type="match status" value="1"/>
</dbReference>
<evidence type="ECO:0000259" key="4">
    <source>
        <dbReference type="PROSITE" id="PS50043"/>
    </source>
</evidence>
<dbReference type="InterPro" id="IPR016032">
    <property type="entry name" value="Sig_transdc_resp-reg_C-effctor"/>
</dbReference>
<dbReference type="SUPFAM" id="SSF46894">
    <property type="entry name" value="C-terminal effector domain of the bipartite response regulators"/>
    <property type="match status" value="1"/>
</dbReference>
<dbReference type="PROSITE" id="PS50043">
    <property type="entry name" value="HTH_LUXR_2"/>
    <property type="match status" value="1"/>
</dbReference>
<proteinExistence type="predicted"/>
<feature type="domain" description="Response regulatory" evidence="5">
    <location>
        <begin position="7"/>
        <end position="122"/>
    </location>
</feature>
<dbReference type="SMART" id="SM00448">
    <property type="entry name" value="REC"/>
    <property type="match status" value="1"/>
</dbReference>
<dbReference type="GO" id="GO:0000160">
    <property type="term" value="P:phosphorelay signal transduction system"/>
    <property type="evidence" value="ECO:0007669"/>
    <property type="project" value="InterPro"/>
</dbReference>
<dbReference type="SUPFAM" id="SSF52172">
    <property type="entry name" value="CheY-like"/>
    <property type="match status" value="1"/>
</dbReference>
<dbReference type="InterPro" id="IPR001789">
    <property type="entry name" value="Sig_transdc_resp-reg_receiver"/>
</dbReference>
<gene>
    <name evidence="6" type="ORF">SAMN04487988_10757</name>
</gene>
<name>A0A1I2U5T6_9BACT</name>
<dbReference type="PRINTS" id="PR00038">
    <property type="entry name" value="HTHLUXR"/>
</dbReference>
<dbReference type="PANTHER" id="PTHR45566">
    <property type="entry name" value="HTH-TYPE TRANSCRIPTIONAL REGULATOR YHJB-RELATED"/>
    <property type="match status" value="1"/>
</dbReference>
<dbReference type="EMBL" id="FOPC01000007">
    <property type="protein sequence ID" value="SFG72373.1"/>
    <property type="molecule type" value="Genomic_DNA"/>
</dbReference>
<organism evidence="6 7">
    <name type="scientific">Algoriphagus hitonicola</name>
    <dbReference type="NCBI Taxonomy" id="435880"/>
    <lineage>
        <taxon>Bacteria</taxon>
        <taxon>Pseudomonadati</taxon>
        <taxon>Bacteroidota</taxon>
        <taxon>Cytophagia</taxon>
        <taxon>Cytophagales</taxon>
        <taxon>Cyclobacteriaceae</taxon>
        <taxon>Algoriphagus</taxon>
    </lineage>
</organism>
<keyword evidence="7" id="KW-1185">Reference proteome</keyword>
<dbReference type="Pfam" id="PF00196">
    <property type="entry name" value="GerE"/>
    <property type="match status" value="1"/>
</dbReference>
<evidence type="ECO:0000313" key="7">
    <source>
        <dbReference type="Proteomes" id="UP000199642"/>
    </source>
</evidence>
<dbReference type="CDD" id="cd17535">
    <property type="entry name" value="REC_NarL-like"/>
    <property type="match status" value="1"/>
</dbReference>
<dbReference type="OrthoDB" id="9797341at2"/>
<dbReference type="PROSITE" id="PS50110">
    <property type="entry name" value="RESPONSE_REGULATORY"/>
    <property type="match status" value="1"/>
</dbReference>
<keyword evidence="2" id="KW-0238">DNA-binding</keyword>
<dbReference type="Pfam" id="PF00072">
    <property type="entry name" value="Response_reg"/>
    <property type="match status" value="1"/>
</dbReference>
<dbReference type="AlphaFoldDB" id="A0A1I2U5T6"/>
<dbReference type="STRING" id="435880.SAMN04487988_10757"/>
<protein>
    <submittedName>
        <fullName evidence="6">Two component transcriptional regulator, LuxR family</fullName>
    </submittedName>
</protein>
<dbReference type="SMART" id="SM00421">
    <property type="entry name" value="HTH_LUXR"/>
    <property type="match status" value="1"/>
</dbReference>
<evidence type="ECO:0000259" key="5">
    <source>
        <dbReference type="PROSITE" id="PS50110"/>
    </source>
</evidence>
<evidence type="ECO:0000256" key="2">
    <source>
        <dbReference type="ARBA" id="ARBA00023125"/>
    </source>
</evidence>